<comment type="caution">
    <text evidence="3">The sequence shown here is derived from an EMBL/GenBank/DDBJ whole genome shotgun (WGS) entry which is preliminary data.</text>
</comment>
<dbReference type="SUPFAM" id="SSF48403">
    <property type="entry name" value="Ankyrin repeat"/>
    <property type="match status" value="1"/>
</dbReference>
<dbReference type="AlphaFoldDB" id="A0A9N8E1N3"/>
<dbReference type="Pfam" id="PF00023">
    <property type="entry name" value="Ank"/>
    <property type="match status" value="1"/>
</dbReference>
<feature type="region of interest" description="Disordered" evidence="2">
    <location>
        <begin position="407"/>
        <end position="440"/>
    </location>
</feature>
<dbReference type="InterPro" id="IPR036770">
    <property type="entry name" value="Ankyrin_rpt-contain_sf"/>
</dbReference>
<feature type="repeat" description="ANK" evidence="1">
    <location>
        <begin position="331"/>
        <end position="371"/>
    </location>
</feature>
<dbReference type="OrthoDB" id="496at2759"/>
<keyword evidence="4" id="KW-1185">Reference proteome</keyword>
<feature type="compositionally biased region" description="Basic and acidic residues" evidence="2">
    <location>
        <begin position="163"/>
        <end position="174"/>
    </location>
</feature>
<proteinExistence type="predicted"/>
<evidence type="ECO:0000256" key="1">
    <source>
        <dbReference type="PROSITE-ProRule" id="PRU00023"/>
    </source>
</evidence>
<feature type="region of interest" description="Disordered" evidence="2">
    <location>
        <begin position="163"/>
        <end position="186"/>
    </location>
</feature>
<name>A0A9N8E1N3_9STRA</name>
<protein>
    <submittedName>
        <fullName evidence="3">Uncharacterized protein</fullName>
    </submittedName>
</protein>
<gene>
    <name evidence="3" type="ORF">SEMRO_561_G166880.1</name>
</gene>
<keyword evidence="1" id="KW-0040">ANK repeat</keyword>
<reference evidence="3" key="1">
    <citation type="submission" date="2020-06" db="EMBL/GenBank/DDBJ databases">
        <authorList>
            <consortium name="Plant Systems Biology data submission"/>
        </authorList>
    </citation>
    <scope>NUCLEOTIDE SEQUENCE</scope>
    <source>
        <strain evidence="3">D6</strain>
    </source>
</reference>
<dbReference type="Proteomes" id="UP001153069">
    <property type="component" value="Unassembled WGS sequence"/>
</dbReference>
<dbReference type="Gene3D" id="1.25.40.20">
    <property type="entry name" value="Ankyrin repeat-containing domain"/>
    <property type="match status" value="1"/>
</dbReference>
<evidence type="ECO:0000313" key="3">
    <source>
        <dbReference type="EMBL" id="CAB9512916.1"/>
    </source>
</evidence>
<feature type="region of interest" description="Disordered" evidence="2">
    <location>
        <begin position="1"/>
        <end position="21"/>
    </location>
</feature>
<dbReference type="PROSITE" id="PS50088">
    <property type="entry name" value="ANK_REPEAT"/>
    <property type="match status" value="1"/>
</dbReference>
<evidence type="ECO:0000256" key="2">
    <source>
        <dbReference type="SAM" id="MobiDB-lite"/>
    </source>
</evidence>
<sequence length="440" mass="48230">MAATIDIINTSRIEEEDEEDEYEDEYGGAFRSVSADIVEKKGAEVKKIGHIYATVVDRSLMRGRFLTTMDEKSASLQQIGIAIFEPKNGQTRLQSLAATDDKDSILVIDKLHVDDDYKKDGASDVGATAIRKFLSLPEVIEDVSCAVYEVDPREAMTKEELTAKEEKDAEERHGMWMGGPSKAPDTAESIKKEEEEQCQWQAFQHADANQFLRVGFFQDRALAKSGHGNFLVATHAHWCRDMLSHEQAKAIAFFKPAKQNPKPTGKDSELQKAVIDGGADMEKTVKSIVEQGGSIARSFALHAATATDSKKGVLLLLRLDRDACLNSIDSNGQTPLMIAAGMMAGKSKKDESAEVLDILLAAGADRSIQNSGGMTAYGVFQAVSKEYQLMMETMTGRKAPVPLQKRQYQEEVTEKLLPPEGPSAADKTGGNMEGLVQFDE</sequence>
<accession>A0A9N8E1N3</accession>
<evidence type="ECO:0000313" key="4">
    <source>
        <dbReference type="Proteomes" id="UP001153069"/>
    </source>
</evidence>
<dbReference type="EMBL" id="CAICTM010000560">
    <property type="protein sequence ID" value="CAB9512916.1"/>
    <property type="molecule type" value="Genomic_DNA"/>
</dbReference>
<organism evidence="3 4">
    <name type="scientific">Seminavis robusta</name>
    <dbReference type="NCBI Taxonomy" id="568900"/>
    <lineage>
        <taxon>Eukaryota</taxon>
        <taxon>Sar</taxon>
        <taxon>Stramenopiles</taxon>
        <taxon>Ochrophyta</taxon>
        <taxon>Bacillariophyta</taxon>
        <taxon>Bacillariophyceae</taxon>
        <taxon>Bacillariophycidae</taxon>
        <taxon>Naviculales</taxon>
        <taxon>Naviculaceae</taxon>
        <taxon>Seminavis</taxon>
    </lineage>
</organism>
<dbReference type="InterPro" id="IPR002110">
    <property type="entry name" value="Ankyrin_rpt"/>
</dbReference>